<reference evidence="2 3" key="1">
    <citation type="journal article" date="2016" name="Nat. Commun.">
        <title>Thousands of microbial genomes shed light on interconnected biogeochemical processes in an aquifer system.</title>
        <authorList>
            <person name="Anantharaman K."/>
            <person name="Brown C.T."/>
            <person name="Hug L.A."/>
            <person name="Sharon I."/>
            <person name="Castelle C.J."/>
            <person name="Probst A.J."/>
            <person name="Thomas B.C."/>
            <person name="Singh A."/>
            <person name="Wilkins M.J."/>
            <person name="Karaoz U."/>
            <person name="Brodie E.L."/>
            <person name="Williams K.H."/>
            <person name="Hubbard S.S."/>
            <person name="Banfield J.F."/>
        </authorList>
    </citation>
    <scope>NUCLEOTIDE SEQUENCE [LARGE SCALE GENOMIC DNA]</scope>
</reference>
<feature type="domain" description="Ribosomal RNA large subunit methyltransferase K/L-like methyltransferase" evidence="1">
    <location>
        <begin position="204"/>
        <end position="353"/>
    </location>
</feature>
<accession>A0A1F5ZQU8</accession>
<name>A0A1F5ZQU8_9BACT</name>
<dbReference type="CDD" id="cd02440">
    <property type="entry name" value="AdoMet_MTases"/>
    <property type="match status" value="1"/>
</dbReference>
<gene>
    <name evidence="2" type="ORF">A2773_05990</name>
</gene>
<protein>
    <recommendedName>
        <fullName evidence="1">Ribosomal RNA large subunit methyltransferase K/L-like methyltransferase domain-containing protein</fullName>
    </recommendedName>
</protein>
<dbReference type="InterPro" id="IPR029063">
    <property type="entry name" value="SAM-dependent_MTases_sf"/>
</dbReference>
<dbReference type="PANTHER" id="PTHR14911">
    <property type="entry name" value="THUMP DOMAIN-CONTAINING"/>
    <property type="match status" value="1"/>
</dbReference>
<proteinExistence type="predicted"/>
<dbReference type="SUPFAM" id="SSF53335">
    <property type="entry name" value="S-adenosyl-L-methionine-dependent methyltransferases"/>
    <property type="match status" value="1"/>
</dbReference>
<dbReference type="STRING" id="1798375.A2773_05990"/>
<dbReference type="InterPro" id="IPR000241">
    <property type="entry name" value="RlmKL-like_Mtase"/>
</dbReference>
<evidence type="ECO:0000313" key="2">
    <source>
        <dbReference type="EMBL" id="OGG14477.1"/>
    </source>
</evidence>
<dbReference type="AlphaFoldDB" id="A0A1F5ZQU8"/>
<dbReference type="Gene3D" id="3.40.50.150">
    <property type="entry name" value="Vaccinia Virus protein VP39"/>
    <property type="match status" value="1"/>
</dbReference>
<dbReference type="EMBL" id="MFJE01000016">
    <property type="protein sequence ID" value="OGG14477.1"/>
    <property type="molecule type" value="Genomic_DNA"/>
</dbReference>
<organism evidence="2 3">
    <name type="scientific">Candidatus Gottesmanbacteria bacterium RIFCSPHIGHO2_01_FULL_39_10</name>
    <dbReference type="NCBI Taxonomy" id="1798375"/>
    <lineage>
        <taxon>Bacteria</taxon>
        <taxon>Candidatus Gottesmaniibacteriota</taxon>
    </lineage>
</organism>
<sequence length="404" mass="45550">MGITLFKKSGTGFILGHVPALSRQEIIRTLAHENIDFKEVLATREVFLIETNSQLNVKELQERLGGTVKISKLQILSYKKDPNSNLQLTNNILELIVKRLKDLDIKDKKFQFGFSLYGNIDVKEFQKIGLTIKRWLKEKGVNSRLVVSKEKTLSSVIVKKERLIESGADIVVIKDKDDYYLGYTVSIQGFEEYSQRDYGRPTRDDKSGMLPPKLAKIMINLSQTDSVGTILDPFCGSGTILQEALLLGYKNILGGDISQKAVAFAQNNLNWLKTKYGLDISGVKIYQLDAKDLSMMIEQSSVDAIVTEPYLGPTQSSKLKAQNLISELSNLYIKSFQEFYKVLKPGGRAVIILPIINGQLMDILEQIKSIGFIVEPLSDEPRGSIVYSREGQRVEREIFIFQKI</sequence>
<comment type="caution">
    <text evidence="2">The sequence shown here is derived from an EMBL/GenBank/DDBJ whole genome shotgun (WGS) entry which is preliminary data.</text>
</comment>
<dbReference type="GO" id="GO:0030488">
    <property type="term" value="P:tRNA methylation"/>
    <property type="evidence" value="ECO:0007669"/>
    <property type="project" value="TreeGrafter"/>
</dbReference>
<dbReference type="Pfam" id="PF01170">
    <property type="entry name" value="UPF0020"/>
    <property type="match status" value="1"/>
</dbReference>
<dbReference type="PANTHER" id="PTHR14911:SF13">
    <property type="entry name" value="TRNA (GUANINE(6)-N2)-METHYLTRANSFERASE THUMP3"/>
    <property type="match status" value="1"/>
</dbReference>
<dbReference type="PRINTS" id="PR00507">
    <property type="entry name" value="N12N6MTFRASE"/>
</dbReference>
<evidence type="ECO:0000259" key="1">
    <source>
        <dbReference type="Pfam" id="PF01170"/>
    </source>
</evidence>
<evidence type="ECO:0000313" key="3">
    <source>
        <dbReference type="Proteomes" id="UP000177383"/>
    </source>
</evidence>
<dbReference type="GO" id="GO:0016423">
    <property type="term" value="F:tRNA (guanine) methyltransferase activity"/>
    <property type="evidence" value="ECO:0007669"/>
    <property type="project" value="TreeGrafter"/>
</dbReference>
<dbReference type="Proteomes" id="UP000177383">
    <property type="component" value="Unassembled WGS sequence"/>
</dbReference>